<keyword evidence="1 5" id="KW-0489">Methyltransferase</keyword>
<dbReference type="GO" id="GO:0032259">
    <property type="term" value="P:methylation"/>
    <property type="evidence" value="ECO:0007669"/>
    <property type="project" value="UniProtKB-KW"/>
</dbReference>
<evidence type="ECO:0000256" key="2">
    <source>
        <dbReference type="ARBA" id="ARBA00022679"/>
    </source>
</evidence>
<dbReference type="GO" id="GO:0008168">
    <property type="term" value="F:methyltransferase activity"/>
    <property type="evidence" value="ECO:0007669"/>
    <property type="project" value="UniProtKB-KW"/>
</dbReference>
<dbReference type="SUPFAM" id="SSF53335">
    <property type="entry name" value="S-adenosyl-L-methionine-dependent methyltransferases"/>
    <property type="match status" value="1"/>
</dbReference>
<evidence type="ECO:0000256" key="1">
    <source>
        <dbReference type="ARBA" id="ARBA00022603"/>
    </source>
</evidence>
<gene>
    <name evidence="5" type="ORF">FR698_02095</name>
</gene>
<dbReference type="InParanoid" id="A0A5C7ELT7"/>
<evidence type="ECO:0000313" key="5">
    <source>
        <dbReference type="EMBL" id="TXF13349.1"/>
    </source>
</evidence>
<feature type="transmembrane region" description="Helical" evidence="4">
    <location>
        <begin position="134"/>
        <end position="157"/>
    </location>
</feature>
<sequence>MTEAIDEIHRRDRFAFGANWARFLKTLDETRIARAEQSLQDMLGLERLEGRRFLDAGSGSGLFSLAARRLGAVVHSFDYDPQSVACTQELKRRYFPGDDAWQIEQGSVLDRDYLGRLGQFDIVYSWGVLHHTGAMWQALENIIPLVAPQGLLFIAIYNDQGYKSRRWARIKRAYNRHVWLRPLLLAYGLLQAWGLTLVRDIYHLKPFASWRAYKNERGMSPWWDVVDWIGGWPYEVATPEAIFRFYRDRGFRLQELVTRQGYGCNEFVFVREQ</sequence>
<evidence type="ECO:0000256" key="3">
    <source>
        <dbReference type="ARBA" id="ARBA00022691"/>
    </source>
</evidence>
<dbReference type="PANTHER" id="PTHR43464:SF19">
    <property type="entry name" value="UBIQUINONE BIOSYNTHESIS O-METHYLTRANSFERASE, MITOCHONDRIAL"/>
    <property type="match status" value="1"/>
</dbReference>
<accession>A0A5C7ELT7</accession>
<dbReference type="Gene3D" id="3.40.50.150">
    <property type="entry name" value="Vaccinia Virus protein VP39"/>
    <property type="match status" value="1"/>
</dbReference>
<dbReference type="Pfam" id="PF13489">
    <property type="entry name" value="Methyltransf_23"/>
    <property type="match status" value="1"/>
</dbReference>
<dbReference type="OrthoDB" id="9772751at2"/>
<reference evidence="5 6" key="1">
    <citation type="submission" date="2019-08" db="EMBL/GenBank/DDBJ databases">
        <title>Pelomicrobium methylotrophicum gen. nov., sp. nov. a moderately thermophilic, facultatively anaerobic, lithoautotrophic and methylotrophic bacterium isolated from a terrestrial mud volcano.</title>
        <authorList>
            <person name="Slobodkina G.B."/>
            <person name="Merkel A.Y."/>
            <person name="Slobodkin A.I."/>
        </authorList>
    </citation>
    <scope>NUCLEOTIDE SEQUENCE [LARGE SCALE GENOMIC DNA]</scope>
    <source>
        <strain evidence="5 6">SM250</strain>
    </source>
</reference>
<keyword evidence="2 5" id="KW-0808">Transferase</keyword>
<dbReference type="PANTHER" id="PTHR43464">
    <property type="entry name" value="METHYLTRANSFERASE"/>
    <property type="match status" value="1"/>
</dbReference>
<organism evidence="5 6">
    <name type="scientific">Pelomicrobium methylotrophicum</name>
    <dbReference type="NCBI Taxonomy" id="2602750"/>
    <lineage>
        <taxon>Bacteria</taxon>
        <taxon>Pseudomonadati</taxon>
        <taxon>Pseudomonadota</taxon>
        <taxon>Hydrogenophilia</taxon>
        <taxon>Hydrogenophilia incertae sedis</taxon>
        <taxon>Pelomicrobium</taxon>
    </lineage>
</organism>
<protein>
    <submittedName>
        <fullName evidence="5">Class I SAM-dependent methyltransferase</fullName>
    </submittedName>
</protein>
<proteinExistence type="predicted"/>
<dbReference type="AlphaFoldDB" id="A0A5C7ELT7"/>
<evidence type="ECO:0000256" key="4">
    <source>
        <dbReference type="SAM" id="Phobius"/>
    </source>
</evidence>
<keyword evidence="4" id="KW-0812">Transmembrane</keyword>
<comment type="caution">
    <text evidence="5">The sequence shown here is derived from an EMBL/GenBank/DDBJ whole genome shotgun (WGS) entry which is preliminary data.</text>
</comment>
<dbReference type="CDD" id="cd02440">
    <property type="entry name" value="AdoMet_MTases"/>
    <property type="match status" value="1"/>
</dbReference>
<keyword evidence="6" id="KW-1185">Reference proteome</keyword>
<evidence type="ECO:0000313" key="6">
    <source>
        <dbReference type="Proteomes" id="UP000321201"/>
    </source>
</evidence>
<keyword evidence="4" id="KW-0472">Membrane</keyword>
<keyword evidence="4" id="KW-1133">Transmembrane helix</keyword>
<name>A0A5C7ELT7_9PROT</name>
<dbReference type="EMBL" id="VPFL01000002">
    <property type="protein sequence ID" value="TXF13349.1"/>
    <property type="molecule type" value="Genomic_DNA"/>
</dbReference>
<dbReference type="InterPro" id="IPR029063">
    <property type="entry name" value="SAM-dependent_MTases_sf"/>
</dbReference>
<keyword evidence="3" id="KW-0949">S-adenosyl-L-methionine</keyword>
<dbReference type="Proteomes" id="UP000321201">
    <property type="component" value="Unassembled WGS sequence"/>
</dbReference>
<dbReference type="RefSeq" id="WP_147798523.1">
    <property type="nucleotide sequence ID" value="NZ_VPFL01000002.1"/>
</dbReference>
<feature type="transmembrane region" description="Helical" evidence="4">
    <location>
        <begin position="178"/>
        <end position="198"/>
    </location>
</feature>